<dbReference type="OrthoDB" id="675847at2"/>
<feature type="transmembrane region" description="Helical" evidence="1">
    <location>
        <begin position="59"/>
        <end position="79"/>
    </location>
</feature>
<evidence type="ECO:0000313" key="2">
    <source>
        <dbReference type="EMBL" id="ACT95727.1"/>
    </source>
</evidence>
<feature type="transmembrane region" description="Helical" evidence="1">
    <location>
        <begin position="248"/>
        <end position="267"/>
    </location>
</feature>
<evidence type="ECO:0000256" key="1">
    <source>
        <dbReference type="SAM" id="Phobius"/>
    </source>
</evidence>
<keyword evidence="1" id="KW-1133">Transmembrane helix</keyword>
<feature type="transmembrane region" description="Helical" evidence="1">
    <location>
        <begin position="156"/>
        <end position="181"/>
    </location>
</feature>
<feature type="transmembrane region" description="Helical" evidence="1">
    <location>
        <begin position="91"/>
        <end position="114"/>
    </location>
</feature>
<name>C6W314_DYAFD</name>
<gene>
    <name evidence="2" type="ordered locus">Dfer_4526</name>
</gene>
<feature type="transmembrane region" description="Helical" evidence="1">
    <location>
        <begin position="33"/>
        <end position="53"/>
    </location>
</feature>
<dbReference type="STRING" id="471854.Dfer_4526"/>
<dbReference type="KEGG" id="dfe:Dfer_4526"/>
<keyword evidence="1" id="KW-0812">Transmembrane</keyword>
<keyword evidence="3" id="KW-1185">Reference proteome</keyword>
<feature type="transmembrane region" description="Helical" evidence="1">
    <location>
        <begin position="193"/>
        <end position="216"/>
    </location>
</feature>
<dbReference type="AlphaFoldDB" id="C6W314"/>
<proteinExistence type="predicted"/>
<sequence>MDSSTYCASSIFGLITLLVVFTFHQAVKGSGRFAALVAIWIAIQCGAALAGYFRVTDTIFPRLLLVVVPPAILMAWLFLTGPGKALMDRMNVDLLTMIHVVRAPIEVVLYWSFIDKMVPYEMTFGGGNPDMLAGLSTPCIYYLAVMRSGMKWRWLVTWNFVCVGLLLNEVFRAVLSAPLLFQTIGLDQPNVLVLQFPFVLLPGVVVPVLLCAHIVVIRNLVKAHWQEPKIVSSGRAVISHFFQMKRKIAMNIITHCLLAGFLAAAGIQQQAASKAPRSARQPFPEKGFWVAETARDKKSTIVRYYAHSNHLVSETTEPELLDVRKLAVRKYLNEKLRKELEKDTTGQSAVKLYEIN</sequence>
<evidence type="ECO:0000313" key="3">
    <source>
        <dbReference type="Proteomes" id="UP000002011"/>
    </source>
</evidence>
<dbReference type="Proteomes" id="UP000002011">
    <property type="component" value="Chromosome"/>
</dbReference>
<protein>
    <submittedName>
        <fullName evidence="2">Uncharacterized protein</fullName>
    </submittedName>
</protein>
<dbReference type="RefSeq" id="WP_015813968.1">
    <property type="nucleotide sequence ID" value="NC_013037.1"/>
</dbReference>
<feature type="transmembrane region" description="Helical" evidence="1">
    <location>
        <begin position="6"/>
        <end position="26"/>
    </location>
</feature>
<reference evidence="2 3" key="1">
    <citation type="journal article" date="2009" name="Stand. Genomic Sci.">
        <title>Complete genome sequence of Dyadobacter fermentans type strain (NS114).</title>
        <authorList>
            <person name="Lang E."/>
            <person name="Lapidus A."/>
            <person name="Chertkov O."/>
            <person name="Brettin T."/>
            <person name="Detter J.C."/>
            <person name="Han C."/>
            <person name="Copeland A."/>
            <person name="Glavina Del Rio T."/>
            <person name="Nolan M."/>
            <person name="Chen F."/>
            <person name="Lucas S."/>
            <person name="Tice H."/>
            <person name="Cheng J.F."/>
            <person name="Land M."/>
            <person name="Hauser L."/>
            <person name="Chang Y.J."/>
            <person name="Jeffries C.D."/>
            <person name="Kopitz M."/>
            <person name="Bruce D."/>
            <person name="Goodwin L."/>
            <person name="Pitluck S."/>
            <person name="Ovchinnikova G."/>
            <person name="Pati A."/>
            <person name="Ivanova N."/>
            <person name="Mavrommatis K."/>
            <person name="Chen A."/>
            <person name="Palaniappan K."/>
            <person name="Chain P."/>
            <person name="Bristow J."/>
            <person name="Eisen J.A."/>
            <person name="Markowitz V."/>
            <person name="Hugenholtz P."/>
            <person name="Goker M."/>
            <person name="Rohde M."/>
            <person name="Kyrpides N.C."/>
            <person name="Klenk H.P."/>
        </authorList>
    </citation>
    <scope>NUCLEOTIDE SEQUENCE [LARGE SCALE GENOMIC DNA]</scope>
    <source>
        <strain evidence="3">ATCC 700827 / DSM 18053 / CIP 107007 / KCTC 52180 / NS114</strain>
    </source>
</reference>
<keyword evidence="1" id="KW-0472">Membrane</keyword>
<organism evidence="2 3">
    <name type="scientific">Dyadobacter fermentans (strain ATCC 700827 / DSM 18053 / CIP 107007 / KCTC 52180 / NS114)</name>
    <dbReference type="NCBI Taxonomy" id="471854"/>
    <lineage>
        <taxon>Bacteria</taxon>
        <taxon>Pseudomonadati</taxon>
        <taxon>Bacteroidota</taxon>
        <taxon>Cytophagia</taxon>
        <taxon>Cytophagales</taxon>
        <taxon>Spirosomataceae</taxon>
        <taxon>Dyadobacter</taxon>
    </lineage>
</organism>
<dbReference type="EMBL" id="CP001619">
    <property type="protein sequence ID" value="ACT95727.1"/>
    <property type="molecule type" value="Genomic_DNA"/>
</dbReference>
<dbReference type="HOGENOM" id="CLU_777860_0_0_10"/>
<dbReference type="eggNOG" id="ENOG5030C5C">
    <property type="taxonomic scope" value="Bacteria"/>
</dbReference>
<accession>C6W314</accession>